<evidence type="ECO:0000256" key="2">
    <source>
        <dbReference type="SAM" id="SignalP"/>
    </source>
</evidence>
<evidence type="ECO:0000256" key="1">
    <source>
        <dbReference type="ARBA" id="ARBA00022729"/>
    </source>
</evidence>
<dbReference type="InterPro" id="IPR000914">
    <property type="entry name" value="SBP_5_dom"/>
</dbReference>
<dbReference type="EMBL" id="BORJ01000002">
    <property type="protein sequence ID" value="GIN95384.1"/>
    <property type="molecule type" value="Genomic_DNA"/>
</dbReference>
<protein>
    <submittedName>
        <fullName evidence="4">Peptide ABC transporter substrate-binding protein</fullName>
    </submittedName>
</protein>
<dbReference type="PANTHER" id="PTHR30290">
    <property type="entry name" value="PERIPLASMIC BINDING COMPONENT OF ABC TRANSPORTER"/>
    <property type="match status" value="1"/>
</dbReference>
<comment type="caution">
    <text evidence="4">The sequence shown here is derived from an EMBL/GenBank/DDBJ whole genome shotgun (WGS) entry which is preliminary data.</text>
</comment>
<evidence type="ECO:0000313" key="5">
    <source>
        <dbReference type="Proteomes" id="UP000680670"/>
    </source>
</evidence>
<name>A0ABQ4KUP7_SIMTE</name>
<feature type="chain" id="PRO_5047365348" evidence="2">
    <location>
        <begin position="22"/>
        <end position="518"/>
    </location>
</feature>
<dbReference type="SUPFAM" id="SSF53850">
    <property type="entry name" value="Periplasmic binding protein-like II"/>
    <property type="match status" value="1"/>
</dbReference>
<accession>A0ABQ4KUP7</accession>
<dbReference type="InterPro" id="IPR030678">
    <property type="entry name" value="Peptide/Ni-bd"/>
</dbReference>
<organism evidence="4 5">
    <name type="scientific">Siminovitchia terrae</name>
    <name type="common">Bacillus terrae</name>
    <dbReference type="NCBI Taxonomy" id="1914933"/>
    <lineage>
        <taxon>Bacteria</taxon>
        <taxon>Bacillati</taxon>
        <taxon>Bacillota</taxon>
        <taxon>Bacilli</taxon>
        <taxon>Bacillales</taxon>
        <taxon>Bacillaceae</taxon>
        <taxon>Siminovitchia</taxon>
    </lineage>
</organism>
<dbReference type="Gene3D" id="3.10.105.10">
    <property type="entry name" value="Dipeptide-binding Protein, Domain 3"/>
    <property type="match status" value="1"/>
</dbReference>
<feature type="domain" description="Solute-binding protein family 5" evidence="3">
    <location>
        <begin position="77"/>
        <end position="436"/>
    </location>
</feature>
<evidence type="ECO:0000313" key="4">
    <source>
        <dbReference type="EMBL" id="GIN95384.1"/>
    </source>
</evidence>
<reference evidence="4 5" key="1">
    <citation type="submission" date="2021-03" db="EMBL/GenBank/DDBJ databases">
        <title>Antimicrobial resistance genes in bacteria isolated from Japanese honey, and their potential for conferring macrolide and lincosamide resistance in the American foulbrood pathogen Paenibacillus larvae.</title>
        <authorList>
            <person name="Okamoto M."/>
            <person name="Kumagai M."/>
            <person name="Kanamori H."/>
            <person name="Takamatsu D."/>
        </authorList>
    </citation>
    <scope>NUCLEOTIDE SEQUENCE [LARGE SCALE GENOMIC DNA]</scope>
    <source>
        <strain evidence="4 5">J6TS1</strain>
    </source>
</reference>
<dbReference type="RefSeq" id="WP_212946795.1">
    <property type="nucleotide sequence ID" value="NZ_BORI01000001.1"/>
</dbReference>
<feature type="signal peptide" evidence="2">
    <location>
        <begin position="1"/>
        <end position="21"/>
    </location>
</feature>
<dbReference type="PROSITE" id="PS51257">
    <property type="entry name" value="PROKAR_LIPOPROTEIN"/>
    <property type="match status" value="1"/>
</dbReference>
<dbReference type="CDD" id="cd08502">
    <property type="entry name" value="PBP2_NikA_DppA_OppA_like_16"/>
    <property type="match status" value="1"/>
</dbReference>
<dbReference type="PANTHER" id="PTHR30290:SF38">
    <property type="entry name" value="D,D-DIPEPTIDE-BINDING PERIPLASMIC PROTEIN DDPA-RELATED"/>
    <property type="match status" value="1"/>
</dbReference>
<evidence type="ECO:0000259" key="3">
    <source>
        <dbReference type="Pfam" id="PF00496"/>
    </source>
</evidence>
<dbReference type="Gene3D" id="3.90.76.10">
    <property type="entry name" value="Dipeptide-binding Protein, Domain 1"/>
    <property type="match status" value="1"/>
</dbReference>
<dbReference type="Gene3D" id="3.40.190.10">
    <property type="entry name" value="Periplasmic binding protein-like II"/>
    <property type="match status" value="1"/>
</dbReference>
<gene>
    <name evidence="4" type="ORF">J6TS1_12540</name>
</gene>
<keyword evidence="5" id="KW-1185">Reference proteome</keyword>
<dbReference type="PIRSF" id="PIRSF002741">
    <property type="entry name" value="MppA"/>
    <property type="match status" value="1"/>
</dbReference>
<sequence>MRRLLLSLFILALLVGCSSEGASKSKSGGKKDGDSTLNVAYMAQPPTFDPHMTTAVATRDIMRNVFETLLSVDENNEVVPLLADSFEFSDNFRDVTFKLRKGVKFHNGQEMTADDVVASMNRWKTTNGQANAYLSKSEFVKEDDYTVVLHMDKPYTIIKYLLAMDSNFAGIMPKEVIENADKTGVKEYIGTGPFKFEEWKQDQFVKMSKNEEYQSSSETVDGLVGLREALVDDLVINFVSDSQTRMSGIQTGEYDVALAIPSDNVPQLENDPNVNVHIAPGGYTVLIFNKKKGLFTDLKARQAVNLAVEKEAVMLSAFTNDHFYTLEGGLLGEAFPSWKNDEGLKEYNAYDPEAAKKLLKEAGYNGEKIRLITTRDYEDQYQSAVVVQQYLEKIGVNVDLQVYDWPSLMELREDENNFDLQAFAFAPATNPINFYYLDSRDDYSGWSNSPEIDKYNDELKVAKTDEEASKAFASLQKATWEYLPAIKYGEYNRVTVARSNLEGFKWFNGPLFWNVEKK</sequence>
<dbReference type="Pfam" id="PF00496">
    <property type="entry name" value="SBP_bac_5"/>
    <property type="match status" value="1"/>
</dbReference>
<proteinExistence type="predicted"/>
<keyword evidence="1 2" id="KW-0732">Signal</keyword>
<dbReference type="Proteomes" id="UP000680670">
    <property type="component" value="Unassembled WGS sequence"/>
</dbReference>
<dbReference type="InterPro" id="IPR039424">
    <property type="entry name" value="SBP_5"/>
</dbReference>